<dbReference type="Proteomes" id="UP001597151">
    <property type="component" value="Unassembled WGS sequence"/>
</dbReference>
<gene>
    <name evidence="1" type="ORF">ACFQ3C_11105</name>
</gene>
<keyword evidence="2" id="KW-1185">Reference proteome</keyword>
<proteinExistence type="predicted"/>
<evidence type="ECO:0000313" key="2">
    <source>
        <dbReference type="Proteomes" id="UP001597151"/>
    </source>
</evidence>
<dbReference type="RefSeq" id="WP_380791685.1">
    <property type="nucleotide sequence ID" value="NZ_JBHTKR010000004.1"/>
</dbReference>
<comment type="caution">
    <text evidence="1">The sequence shown here is derived from an EMBL/GenBank/DDBJ whole genome shotgun (WGS) entry which is preliminary data.</text>
</comment>
<protein>
    <submittedName>
        <fullName evidence="1">Uncharacterized protein</fullName>
    </submittedName>
</protein>
<reference evidence="2" key="1">
    <citation type="journal article" date="2019" name="Int. J. Syst. Evol. Microbiol.">
        <title>The Global Catalogue of Microorganisms (GCM) 10K type strain sequencing project: providing services to taxonomists for standard genome sequencing and annotation.</title>
        <authorList>
            <consortium name="The Broad Institute Genomics Platform"/>
            <consortium name="The Broad Institute Genome Sequencing Center for Infectious Disease"/>
            <person name="Wu L."/>
            <person name="Ma J."/>
        </authorList>
    </citation>
    <scope>NUCLEOTIDE SEQUENCE [LARGE SCALE GENOMIC DNA]</scope>
    <source>
        <strain evidence="2">CCUG 55328</strain>
    </source>
</reference>
<organism evidence="1 2">
    <name type="scientific">Seohaeicola saemankumensis</name>
    <dbReference type="NCBI Taxonomy" id="481181"/>
    <lineage>
        <taxon>Bacteria</taxon>
        <taxon>Pseudomonadati</taxon>
        <taxon>Pseudomonadota</taxon>
        <taxon>Alphaproteobacteria</taxon>
        <taxon>Rhodobacterales</taxon>
        <taxon>Roseobacteraceae</taxon>
        <taxon>Seohaeicola</taxon>
    </lineage>
</organism>
<accession>A0ABW3TER8</accession>
<sequence>MPQIPRVDVGSPVSDNALSVIAEGRAGYTIGPGMLFSAPGLHPVLGMMY</sequence>
<name>A0ABW3TER8_9RHOB</name>
<evidence type="ECO:0000313" key="1">
    <source>
        <dbReference type="EMBL" id="MFD1195220.1"/>
    </source>
</evidence>
<dbReference type="EMBL" id="JBHTKR010000004">
    <property type="protein sequence ID" value="MFD1195220.1"/>
    <property type="molecule type" value="Genomic_DNA"/>
</dbReference>